<dbReference type="GO" id="GO:0005737">
    <property type="term" value="C:cytoplasm"/>
    <property type="evidence" value="ECO:0007669"/>
    <property type="project" value="TreeGrafter"/>
</dbReference>
<dbReference type="InterPro" id="IPR036812">
    <property type="entry name" value="NAD(P)_OxRdtase_dom_sf"/>
</dbReference>
<comment type="caution">
    <text evidence="3">The sequence shown here is derived from an EMBL/GenBank/DDBJ whole genome shotgun (WGS) entry which is preliminary data.</text>
</comment>
<dbReference type="SUPFAM" id="SSF51430">
    <property type="entry name" value="NAD(P)-linked oxidoreductase"/>
    <property type="match status" value="1"/>
</dbReference>
<dbReference type="Gene3D" id="3.20.20.100">
    <property type="entry name" value="NADP-dependent oxidoreductase domain"/>
    <property type="match status" value="1"/>
</dbReference>
<dbReference type="InterPro" id="IPR023210">
    <property type="entry name" value="NADP_OxRdtase_dom"/>
</dbReference>
<evidence type="ECO:0000313" key="4">
    <source>
        <dbReference type="Proteomes" id="UP001172101"/>
    </source>
</evidence>
<dbReference type="EMBL" id="JAUIRO010000005">
    <property type="protein sequence ID" value="KAK0712400.1"/>
    <property type="molecule type" value="Genomic_DNA"/>
</dbReference>
<dbReference type="Pfam" id="PF00248">
    <property type="entry name" value="Aldo_ket_red"/>
    <property type="match status" value="1"/>
</dbReference>
<dbReference type="PANTHER" id="PTHR43625:SF40">
    <property type="entry name" value="ALDO-KETO REDUCTASE YAKC [NADP(+)]"/>
    <property type="match status" value="1"/>
</dbReference>
<protein>
    <submittedName>
        <fullName evidence="3">Aldo/keto reductase-like protein</fullName>
    </submittedName>
</protein>
<gene>
    <name evidence="3" type="ORF">B0T26DRAFT_856492</name>
</gene>
<reference evidence="3" key="1">
    <citation type="submission" date="2023-06" db="EMBL/GenBank/DDBJ databases">
        <title>Genome-scale phylogeny and comparative genomics of the fungal order Sordariales.</title>
        <authorList>
            <consortium name="Lawrence Berkeley National Laboratory"/>
            <person name="Hensen N."/>
            <person name="Bonometti L."/>
            <person name="Westerberg I."/>
            <person name="Brannstrom I.O."/>
            <person name="Guillou S."/>
            <person name="Cros-Aarteil S."/>
            <person name="Calhoun S."/>
            <person name="Haridas S."/>
            <person name="Kuo A."/>
            <person name="Mondo S."/>
            <person name="Pangilinan J."/>
            <person name="Riley R."/>
            <person name="LaButti K."/>
            <person name="Andreopoulos B."/>
            <person name="Lipzen A."/>
            <person name="Chen C."/>
            <person name="Yanf M."/>
            <person name="Daum C."/>
            <person name="Ng V."/>
            <person name="Clum A."/>
            <person name="Steindorff A."/>
            <person name="Ohm R."/>
            <person name="Martin F."/>
            <person name="Silar P."/>
            <person name="Natvig D."/>
            <person name="Lalanne C."/>
            <person name="Gautier V."/>
            <person name="Ament-velasquez S.L."/>
            <person name="Kruys A."/>
            <person name="Hutchinson M.I."/>
            <person name="Powell A.J."/>
            <person name="Barry K."/>
            <person name="Miller A.N."/>
            <person name="Grigoriev I.V."/>
            <person name="Debuchy R."/>
            <person name="Gladieux P."/>
            <person name="Thoren M.H."/>
            <person name="Johannesson H."/>
        </authorList>
    </citation>
    <scope>NUCLEOTIDE SEQUENCE</scope>
    <source>
        <strain evidence="3">SMH2392-1A</strain>
    </source>
</reference>
<dbReference type="InterPro" id="IPR050791">
    <property type="entry name" value="Aldo-Keto_reductase"/>
</dbReference>
<sequence length="347" mass="38153">MAPPASLPTVKLGKTGVRIPKLGFGMMGLSLAYGSVGTMEDRLAVLDRAWELGSTNWDSSDFYGDSEELIGRWFALHPERRADIFLATKFAAKMTITETGEMATSADCSPEYTRAACERSLKRLGIESIDLYYIHRLDGKTPIEVTMKTLQELKREGKIRGIGISECSAATLRRAYKIEPVEAVQVEYNPWQLDIENSVGTHLLAACRELGVTVFAYSPLGRGFLTGQIRTIDDFAPDDFRRVVPRFSPENFPKNLVLADKFKAMAAAKGCTSGQLALAWLMAQGPDIVPIPGTKKIGYLEENIGAVNVSLSAEEEKEIRAKIETMDIAGTRAPVGFFTQFADTPEL</sequence>
<evidence type="ECO:0000313" key="3">
    <source>
        <dbReference type="EMBL" id="KAK0712400.1"/>
    </source>
</evidence>
<evidence type="ECO:0000256" key="1">
    <source>
        <dbReference type="ARBA" id="ARBA00023002"/>
    </source>
</evidence>
<dbReference type="GO" id="GO:0016491">
    <property type="term" value="F:oxidoreductase activity"/>
    <property type="evidence" value="ECO:0007669"/>
    <property type="project" value="UniProtKB-KW"/>
</dbReference>
<keyword evidence="1" id="KW-0560">Oxidoreductase</keyword>
<dbReference type="Proteomes" id="UP001172101">
    <property type="component" value="Unassembled WGS sequence"/>
</dbReference>
<evidence type="ECO:0000259" key="2">
    <source>
        <dbReference type="Pfam" id="PF00248"/>
    </source>
</evidence>
<feature type="domain" description="NADP-dependent oxidoreductase" evidence="2">
    <location>
        <begin position="21"/>
        <end position="323"/>
    </location>
</feature>
<dbReference type="PANTHER" id="PTHR43625">
    <property type="entry name" value="AFLATOXIN B1 ALDEHYDE REDUCTASE"/>
    <property type="match status" value="1"/>
</dbReference>
<organism evidence="3 4">
    <name type="scientific">Lasiosphaeria miniovina</name>
    <dbReference type="NCBI Taxonomy" id="1954250"/>
    <lineage>
        <taxon>Eukaryota</taxon>
        <taxon>Fungi</taxon>
        <taxon>Dikarya</taxon>
        <taxon>Ascomycota</taxon>
        <taxon>Pezizomycotina</taxon>
        <taxon>Sordariomycetes</taxon>
        <taxon>Sordariomycetidae</taxon>
        <taxon>Sordariales</taxon>
        <taxon>Lasiosphaeriaceae</taxon>
        <taxon>Lasiosphaeria</taxon>
    </lineage>
</organism>
<dbReference type="RefSeq" id="XP_060293723.1">
    <property type="nucleotide sequence ID" value="XM_060447696.1"/>
</dbReference>
<accession>A0AA40DR33</accession>
<dbReference type="GeneID" id="85330966"/>
<name>A0AA40DR33_9PEZI</name>
<proteinExistence type="predicted"/>
<keyword evidence="4" id="KW-1185">Reference proteome</keyword>
<dbReference type="AlphaFoldDB" id="A0AA40DR33"/>